<reference evidence="1" key="1">
    <citation type="submission" date="2021-01" db="EMBL/GenBank/DDBJ databases">
        <authorList>
            <person name="Corre E."/>
            <person name="Pelletier E."/>
            <person name="Niang G."/>
            <person name="Scheremetjew M."/>
            <person name="Finn R."/>
            <person name="Kale V."/>
            <person name="Holt S."/>
            <person name="Cochrane G."/>
            <person name="Meng A."/>
            <person name="Brown T."/>
            <person name="Cohen L."/>
        </authorList>
    </citation>
    <scope>NUCLEOTIDE SEQUENCE</scope>
    <source>
        <strain evidence="1">CCMP1510</strain>
    </source>
</reference>
<gene>
    <name evidence="1" type="ORF">ALAG00032_LOCUS11533</name>
</gene>
<evidence type="ECO:0000313" key="1">
    <source>
        <dbReference type="EMBL" id="CAE0370754.1"/>
    </source>
</evidence>
<accession>A0A7S3K1U2</accession>
<organism evidence="1">
    <name type="scientific">Aureoumbra lagunensis</name>
    <dbReference type="NCBI Taxonomy" id="44058"/>
    <lineage>
        <taxon>Eukaryota</taxon>
        <taxon>Sar</taxon>
        <taxon>Stramenopiles</taxon>
        <taxon>Ochrophyta</taxon>
        <taxon>Pelagophyceae</taxon>
        <taxon>Pelagomonadales</taxon>
        <taxon>Aureoumbra</taxon>
    </lineage>
</organism>
<proteinExistence type="predicted"/>
<dbReference type="EMBL" id="HBIJ01017338">
    <property type="protein sequence ID" value="CAE0370754.1"/>
    <property type="molecule type" value="Transcribed_RNA"/>
</dbReference>
<sequence length="167" mass="18980">MTNQMQREAFTRGFQNHWMMVEDGDIFEGASGKHSTKIGELKIGDVIEADAETFDPDNRIIWRLKSPKEGGWIYAPVRGPKTCTALTEDTYKLVQQGVTFYKVTGKKGTIVRKDKELDSEQVSIIPQNSLCHVIGEATLDSGKARFQINQPVEGWITQTQVKRWYIE</sequence>
<name>A0A7S3K1U2_9STRA</name>
<dbReference type="AlphaFoldDB" id="A0A7S3K1U2"/>
<protein>
    <submittedName>
        <fullName evidence="1">Uncharacterized protein</fullName>
    </submittedName>
</protein>